<evidence type="ECO:0000256" key="7">
    <source>
        <dbReference type="ARBA" id="ARBA00023601"/>
    </source>
</evidence>
<evidence type="ECO:0000256" key="4">
    <source>
        <dbReference type="ARBA" id="ARBA00022723"/>
    </source>
</evidence>
<dbReference type="InterPro" id="IPR058240">
    <property type="entry name" value="rSAM_sf"/>
</dbReference>
<dbReference type="GO" id="GO:0051539">
    <property type="term" value="F:4 iron, 4 sulfur cluster binding"/>
    <property type="evidence" value="ECO:0007669"/>
    <property type="project" value="UniProtKB-KW"/>
</dbReference>
<feature type="domain" description="Radical SAM core" evidence="8">
    <location>
        <begin position="128"/>
        <end position="274"/>
    </location>
</feature>
<dbReference type="InterPro" id="IPR013785">
    <property type="entry name" value="Aldolase_TIM"/>
</dbReference>
<dbReference type="SFLD" id="SFLDG01384">
    <property type="entry name" value="thioether_bond_formation_requi"/>
    <property type="match status" value="1"/>
</dbReference>
<dbReference type="PANTHER" id="PTHR43273:SF3">
    <property type="entry name" value="ANAEROBIC SULFATASE-MATURATING ENZYME HOMOLOG ASLB-RELATED"/>
    <property type="match status" value="1"/>
</dbReference>
<dbReference type="InterPro" id="IPR023885">
    <property type="entry name" value="4Fe4S-binding_SPASM_dom"/>
</dbReference>
<dbReference type="KEGG" id="avg:I6H45_03135"/>
<dbReference type="GO" id="GO:0016491">
    <property type="term" value="F:oxidoreductase activity"/>
    <property type="evidence" value="ECO:0007669"/>
    <property type="project" value="InterPro"/>
</dbReference>
<evidence type="ECO:0000256" key="5">
    <source>
        <dbReference type="ARBA" id="ARBA00023004"/>
    </source>
</evidence>
<evidence type="ECO:0000256" key="3">
    <source>
        <dbReference type="ARBA" id="ARBA00022691"/>
    </source>
</evidence>
<keyword evidence="2" id="KW-0004">4Fe-4S</keyword>
<organism evidence="9 10">
    <name type="scientific">Anaerococcus vaginalis</name>
    <dbReference type="NCBI Taxonomy" id="33037"/>
    <lineage>
        <taxon>Bacteria</taxon>
        <taxon>Bacillati</taxon>
        <taxon>Bacillota</taxon>
        <taxon>Tissierellia</taxon>
        <taxon>Tissierellales</taxon>
        <taxon>Peptoniphilaceae</taxon>
        <taxon>Anaerococcus</taxon>
    </lineage>
</organism>
<dbReference type="SUPFAM" id="SSF102114">
    <property type="entry name" value="Radical SAM enzymes"/>
    <property type="match status" value="1"/>
</dbReference>
<gene>
    <name evidence="9" type="ORF">I6H45_03135</name>
</gene>
<keyword evidence="5" id="KW-0408">Iron</keyword>
<dbReference type="Proteomes" id="UP000595276">
    <property type="component" value="Chromosome"/>
</dbReference>
<dbReference type="PROSITE" id="PS01305">
    <property type="entry name" value="MOAA_NIFB_PQQE"/>
    <property type="match status" value="1"/>
</dbReference>
<name>A0A7T4K5R0_9FIRM</name>
<dbReference type="InterPro" id="IPR023867">
    <property type="entry name" value="Sulphatase_maturase_rSAM"/>
</dbReference>
<evidence type="ECO:0000256" key="1">
    <source>
        <dbReference type="ARBA" id="ARBA00001966"/>
    </source>
</evidence>
<dbReference type="InterPro" id="IPR000385">
    <property type="entry name" value="MoaA_NifB_PqqE_Fe-S-bd_CS"/>
</dbReference>
<dbReference type="EMBL" id="CP066014">
    <property type="protein sequence ID" value="QQB62486.1"/>
    <property type="molecule type" value="Genomic_DNA"/>
</dbReference>
<reference evidence="9 10" key="1">
    <citation type="submission" date="2020-12" db="EMBL/GenBank/DDBJ databases">
        <title>FDA dAtabase for Regulatory Grade micrObial Sequences (FDA-ARGOS): Supporting development and validation of Infectious Disease Dx tests.</title>
        <authorList>
            <person name="Sproer C."/>
            <person name="Gronow S."/>
            <person name="Severitt S."/>
            <person name="Schroder I."/>
            <person name="Tallon L."/>
            <person name="Sadzewicz L."/>
            <person name="Zhao X."/>
            <person name="Boylan J."/>
            <person name="Ott S."/>
            <person name="Bowen H."/>
            <person name="Vavikolanu K."/>
            <person name="Mehta A."/>
            <person name="Aluvathingal J."/>
            <person name="Nadendla S."/>
            <person name="Lowell S."/>
            <person name="Myers T."/>
            <person name="Yan Y."/>
            <person name="Sichtig H."/>
        </authorList>
    </citation>
    <scope>NUCLEOTIDE SEQUENCE [LARGE SCALE GENOMIC DNA]</scope>
    <source>
        <strain evidence="9 10">FDAARGOS_988</strain>
    </source>
</reference>
<dbReference type="Gene3D" id="3.20.20.70">
    <property type="entry name" value="Aldolase class I"/>
    <property type="match status" value="1"/>
</dbReference>
<dbReference type="SFLD" id="SFLDG01067">
    <property type="entry name" value="SPASM/twitch_domain_containing"/>
    <property type="match status" value="1"/>
</dbReference>
<dbReference type="CDD" id="cd01335">
    <property type="entry name" value="Radical_SAM"/>
    <property type="match status" value="1"/>
</dbReference>
<dbReference type="NCBIfam" id="TIGR04085">
    <property type="entry name" value="rSAM_more_4Fe4S"/>
    <property type="match status" value="1"/>
</dbReference>
<evidence type="ECO:0000313" key="10">
    <source>
        <dbReference type="Proteomes" id="UP000595276"/>
    </source>
</evidence>
<sequence>MLDSKYLIKLENNREVKRILSDYYTPRLGRVFKAEEKKYFYDTGTGKIAEITDEVYKILKTVLENGKIQDLNKLNLTDEQLEEGFLDIFKAIKEENVLSANPVVKLTGEGVYNLEYSLSNNLTSLLLEVTEKCNLRCKYCIYNPNHPEFRDFGHRDMNIDIAIKAVNMLFENSNDTNEDICIGFYGGEPLLNKKLIKEIVEYSKVKSIEYDKNVIFAMTCNGTLMDIDTAQYIVENNFNIIFSIDGPEEIHNENRIFANGKGSFQSAIQGVKNYQYVKEKSGKEMENPLVFNMVVDGQDILGKYTKIQNFIDSNEWLPENLQILITAIDLGPEESEYILPMSIEEREITKNKIDPSLYWLRKQNTNRKEKTIIDQSLYKGLERIHKRLCIDKPVTHYGMNGCCVPGKQRMYVTVDGEIYPCEKTGNIPSLGNVEKGFDINKIKRFYIKDFINESSKYCKNCWAINLCGLCYTNCFDSNSIHYSYRHKSCIEERIYLSNLLSEYCACLENFPDIIKNLED</sequence>
<keyword evidence="4" id="KW-0479">Metal-binding</keyword>
<evidence type="ECO:0000259" key="8">
    <source>
        <dbReference type="Pfam" id="PF04055"/>
    </source>
</evidence>
<dbReference type="SFLD" id="SFLDG01386">
    <property type="entry name" value="main_SPASM_domain-containing"/>
    <property type="match status" value="1"/>
</dbReference>
<dbReference type="SFLD" id="SFLDS00029">
    <property type="entry name" value="Radical_SAM"/>
    <property type="match status" value="1"/>
</dbReference>
<evidence type="ECO:0000256" key="6">
    <source>
        <dbReference type="ARBA" id="ARBA00023014"/>
    </source>
</evidence>
<protein>
    <submittedName>
        <fullName evidence="9">Radical SAM protein</fullName>
    </submittedName>
</protein>
<evidence type="ECO:0000313" key="9">
    <source>
        <dbReference type="EMBL" id="QQB62486.1"/>
    </source>
</evidence>
<keyword evidence="3" id="KW-0949">S-adenosyl-L-methionine</keyword>
<comment type="cofactor">
    <cofactor evidence="1">
        <name>[4Fe-4S] cluster</name>
        <dbReference type="ChEBI" id="CHEBI:49883"/>
    </cofactor>
</comment>
<dbReference type="InterPro" id="IPR007197">
    <property type="entry name" value="rSAM"/>
</dbReference>
<keyword evidence="6" id="KW-0411">Iron-sulfur</keyword>
<dbReference type="GeneID" id="79021712"/>
<accession>A0A7T4K5R0</accession>
<dbReference type="GO" id="GO:0046872">
    <property type="term" value="F:metal ion binding"/>
    <property type="evidence" value="ECO:0007669"/>
    <property type="project" value="UniProtKB-KW"/>
</dbReference>
<dbReference type="RefSeq" id="WP_004838445.1">
    <property type="nucleotide sequence ID" value="NZ_CP066014.1"/>
</dbReference>
<dbReference type="Pfam" id="PF04055">
    <property type="entry name" value="Radical_SAM"/>
    <property type="match status" value="1"/>
</dbReference>
<dbReference type="PANTHER" id="PTHR43273">
    <property type="entry name" value="ANAEROBIC SULFATASE-MATURATING ENZYME HOMOLOG ASLB-RELATED"/>
    <property type="match status" value="1"/>
</dbReference>
<evidence type="ECO:0000256" key="2">
    <source>
        <dbReference type="ARBA" id="ARBA00022485"/>
    </source>
</evidence>
<proteinExistence type="inferred from homology"/>
<comment type="similarity">
    <text evidence="7">Belongs to the radical SAM superfamily. Anaerobic sulfatase-maturating enzyme family.</text>
</comment>
<dbReference type="AlphaFoldDB" id="A0A7T4K5R0"/>